<organism evidence="1 2">
    <name type="scientific">Pseudodesulfovibrio senegalensis</name>
    <dbReference type="NCBI Taxonomy" id="1721087"/>
    <lineage>
        <taxon>Bacteria</taxon>
        <taxon>Pseudomonadati</taxon>
        <taxon>Thermodesulfobacteriota</taxon>
        <taxon>Desulfovibrionia</taxon>
        <taxon>Desulfovibrionales</taxon>
        <taxon>Desulfovibrionaceae</taxon>
    </lineage>
</organism>
<dbReference type="PANTHER" id="PTHR35866:SF1">
    <property type="entry name" value="YKGJ FAMILY CYSTEINE CLUSTER PROTEIN"/>
    <property type="match status" value="1"/>
</dbReference>
<evidence type="ECO:0000313" key="1">
    <source>
        <dbReference type="EMBL" id="KAB1441309.1"/>
    </source>
</evidence>
<comment type="caution">
    <text evidence="1">The sequence shown here is derived from an EMBL/GenBank/DDBJ whole genome shotgun (WGS) entry which is preliminary data.</text>
</comment>
<accession>A0A6N6N0C9</accession>
<dbReference type="PANTHER" id="PTHR35866">
    <property type="entry name" value="PUTATIVE-RELATED"/>
    <property type="match status" value="1"/>
</dbReference>
<keyword evidence="2" id="KW-1185">Reference proteome</keyword>
<reference evidence="1 2" key="1">
    <citation type="journal article" date="2017" name="Int. J. Syst. Evol. Microbiol.">
        <title>Desulfovibrio senegalensis sp. nov., a mesophilic sulfate reducer isolated from marine sediment.</title>
        <authorList>
            <person name="Thioye A."/>
            <person name="Gam Z.B.A."/>
            <person name="Mbengue M."/>
            <person name="Cayol J.L."/>
            <person name="Joseph-Bartoli M."/>
            <person name="Toure-Kane C."/>
            <person name="Labat M."/>
        </authorList>
    </citation>
    <scope>NUCLEOTIDE SEQUENCE [LARGE SCALE GENOMIC DNA]</scope>
    <source>
        <strain evidence="1 2">DSM 101509</strain>
    </source>
</reference>
<name>A0A6N6N0C9_9BACT</name>
<proteinExistence type="predicted"/>
<gene>
    <name evidence="1" type="ORF">F8A88_10155</name>
</gene>
<dbReference type="EMBL" id="WAIE01000004">
    <property type="protein sequence ID" value="KAB1441309.1"/>
    <property type="molecule type" value="Genomic_DNA"/>
</dbReference>
<dbReference type="InterPro" id="IPR005358">
    <property type="entry name" value="Puta_zinc/iron-chelating_dom"/>
</dbReference>
<dbReference type="RefSeq" id="WP_151151052.1">
    <property type="nucleotide sequence ID" value="NZ_WAIE01000004.1"/>
</dbReference>
<dbReference type="AlphaFoldDB" id="A0A6N6N0C9"/>
<protein>
    <submittedName>
        <fullName evidence="1">YkgJ family cysteine cluster protein</fullName>
    </submittedName>
</protein>
<dbReference type="OrthoDB" id="9780934at2"/>
<dbReference type="Pfam" id="PF03692">
    <property type="entry name" value="CxxCxxCC"/>
    <property type="match status" value="1"/>
</dbReference>
<sequence>MKKTIPEQEQSCTCCGDCCRSGGPSLHVEDLEIIRSGVGPGLEHMVTIRSGEYAYDQLRNRFAPIDGEFVKLKGTGGSWTCIFFSEQAGHCTIYEHRPAECRALDCHDLTALEEVHAHEHVTRRHLIPEGHPLLELIDEHDRQCPPRRLAELATPAATGDDEAAAELETMVRYDDEMRKLIPERSGMDAGAMDFILGRPARALLRQFATAVTIEKNGRLAFRKISK</sequence>
<evidence type="ECO:0000313" key="2">
    <source>
        <dbReference type="Proteomes" id="UP000438699"/>
    </source>
</evidence>
<dbReference type="Proteomes" id="UP000438699">
    <property type="component" value="Unassembled WGS sequence"/>
</dbReference>